<dbReference type="EMBL" id="MLGG01000013">
    <property type="protein sequence ID" value="KAK1458919.1"/>
    <property type="molecule type" value="Genomic_DNA"/>
</dbReference>
<accession>A0AAI9XSU1</accession>
<organism evidence="1 2">
    <name type="scientific">Colletotrichum melonis</name>
    <dbReference type="NCBI Taxonomy" id="1209925"/>
    <lineage>
        <taxon>Eukaryota</taxon>
        <taxon>Fungi</taxon>
        <taxon>Dikarya</taxon>
        <taxon>Ascomycota</taxon>
        <taxon>Pezizomycotina</taxon>
        <taxon>Sordariomycetes</taxon>
        <taxon>Hypocreomycetidae</taxon>
        <taxon>Glomerellales</taxon>
        <taxon>Glomerellaceae</taxon>
        <taxon>Colletotrichum</taxon>
        <taxon>Colletotrichum acutatum species complex</taxon>
    </lineage>
</organism>
<protein>
    <submittedName>
        <fullName evidence="1">Uncharacterized protein</fullName>
    </submittedName>
</protein>
<proteinExistence type="predicted"/>
<dbReference type="AlphaFoldDB" id="A0AAI9XSU1"/>
<comment type="caution">
    <text evidence="1">The sequence shown here is derived from an EMBL/GenBank/DDBJ whole genome shotgun (WGS) entry which is preliminary data.</text>
</comment>
<evidence type="ECO:0000313" key="1">
    <source>
        <dbReference type="EMBL" id="KAK1458919.1"/>
    </source>
</evidence>
<name>A0AAI9XSU1_9PEZI</name>
<sequence>MRPRGGEVETQNGCISWNKVYSLLAERLTCHCCYREAVEFSITCVLNFIVHKFTDNCVEIAQVIHAWYRF</sequence>
<gene>
    <name evidence="1" type="ORF">CMEL01_01918</name>
</gene>
<dbReference type="Proteomes" id="UP001239795">
    <property type="component" value="Unassembled WGS sequence"/>
</dbReference>
<evidence type="ECO:0000313" key="2">
    <source>
        <dbReference type="Proteomes" id="UP001239795"/>
    </source>
</evidence>
<reference evidence="1 2" key="1">
    <citation type="submission" date="2016-10" db="EMBL/GenBank/DDBJ databases">
        <title>The genome sequence of Colletotrichum fioriniae PJ7.</title>
        <authorList>
            <person name="Baroncelli R."/>
        </authorList>
    </citation>
    <scope>NUCLEOTIDE SEQUENCE [LARGE SCALE GENOMIC DNA]</scope>
    <source>
        <strain evidence="1">Col 31</strain>
    </source>
</reference>
<keyword evidence="2" id="KW-1185">Reference proteome</keyword>